<gene>
    <name evidence="2" type="ORF">C0Z19_11775</name>
</gene>
<evidence type="ECO:0000259" key="1">
    <source>
        <dbReference type="Pfam" id="PF19647"/>
    </source>
</evidence>
<dbReference type="AlphaFoldDB" id="A0A2N7W6G4"/>
<comment type="caution">
    <text evidence="2">The sequence shown here is derived from an EMBL/GenBank/DDBJ whole genome shotgun (WGS) entry which is preliminary data.</text>
</comment>
<reference evidence="2 3" key="1">
    <citation type="submission" date="2018-01" db="EMBL/GenBank/DDBJ databases">
        <title>Whole genome analyses suggest that Burkholderia sensu lato contains two further novel genera in the rhizoxinica-symbiotica group Mycetohabitans gen. nov., and Trinickia gen. nov.: implications for the evolution of diazotrophy and nodulation in the Burkholderiaceae.</title>
        <authorList>
            <person name="Estrada-de los Santos P."/>
            <person name="Palmer M."/>
            <person name="Chavez-Ramirez B."/>
            <person name="Beukes C."/>
            <person name="Steenkamp E.T."/>
            <person name="Hirsch A.M."/>
            <person name="Manyaka P."/>
            <person name="Maluk M."/>
            <person name="Lafos M."/>
            <person name="Crook M."/>
            <person name="Gross E."/>
            <person name="Simon M.F."/>
            <person name="Bueno dos Reis Junior F."/>
            <person name="Poole P.S."/>
            <person name="Venter S.N."/>
            <person name="James E.K."/>
        </authorList>
    </citation>
    <scope>NUCLEOTIDE SEQUENCE [LARGE SCALE GENOMIC DNA]</scope>
    <source>
        <strain evidence="2 3">GP25-8</strain>
    </source>
</reference>
<dbReference type="RefSeq" id="WP_102609991.1">
    <property type="nucleotide sequence ID" value="NZ_CADIKD010000002.1"/>
</dbReference>
<sequence length="92" mass="10456">MARIYQTPSMGEAHVRVNLSERGTADLLVHRVSSWGLARGDALWFITKDKQVADVWLYFTSPGMAEVRICFVDSYGEAGWQTPHRLQGRFGR</sequence>
<dbReference type="InterPro" id="IPR046148">
    <property type="entry name" value="Septknot"/>
</dbReference>
<keyword evidence="3" id="KW-1185">Reference proteome</keyword>
<name>A0A2N7W6G4_9BURK</name>
<evidence type="ECO:0000313" key="3">
    <source>
        <dbReference type="Proteomes" id="UP000235347"/>
    </source>
</evidence>
<organism evidence="2 3">
    <name type="scientific">Trinickia soli</name>
    <dbReference type="NCBI Taxonomy" id="380675"/>
    <lineage>
        <taxon>Bacteria</taxon>
        <taxon>Pseudomonadati</taxon>
        <taxon>Pseudomonadota</taxon>
        <taxon>Betaproteobacteria</taxon>
        <taxon>Burkholderiales</taxon>
        <taxon>Burkholderiaceae</taxon>
        <taxon>Trinickia</taxon>
    </lineage>
</organism>
<proteinExistence type="predicted"/>
<evidence type="ECO:0000313" key="2">
    <source>
        <dbReference type="EMBL" id="PMS24988.1"/>
    </source>
</evidence>
<accession>A0A2N7W6G4</accession>
<dbReference type="Proteomes" id="UP000235347">
    <property type="component" value="Unassembled WGS sequence"/>
</dbReference>
<dbReference type="Pfam" id="PF19647">
    <property type="entry name" value="Septknot"/>
    <property type="match status" value="1"/>
</dbReference>
<dbReference type="EMBL" id="PNYB01000008">
    <property type="protein sequence ID" value="PMS24988.1"/>
    <property type="molecule type" value="Genomic_DNA"/>
</dbReference>
<feature type="domain" description="7(1) septoil knot" evidence="1">
    <location>
        <begin position="1"/>
        <end position="81"/>
    </location>
</feature>
<protein>
    <recommendedName>
        <fullName evidence="1">7(1) septoil knot domain-containing protein</fullName>
    </recommendedName>
</protein>